<reference evidence="2 3" key="1">
    <citation type="submission" date="2018-04" db="EMBL/GenBank/DDBJ databases">
        <title>Genomic Encyclopedia of Archaeal and Bacterial Type Strains, Phase II (KMG-II): from individual species to whole genera.</title>
        <authorList>
            <person name="Goeker M."/>
        </authorList>
    </citation>
    <scope>NUCLEOTIDE SEQUENCE [LARGE SCALE GENOMIC DNA]</scope>
    <source>
        <strain evidence="2 3">DSM 25731</strain>
    </source>
</reference>
<evidence type="ECO:0008006" key="4">
    <source>
        <dbReference type="Google" id="ProtNLM"/>
    </source>
</evidence>
<keyword evidence="1" id="KW-0732">Signal</keyword>
<dbReference type="EMBL" id="QBKT01000002">
    <property type="protein sequence ID" value="PTX62683.1"/>
    <property type="molecule type" value="Genomic_DNA"/>
</dbReference>
<dbReference type="OrthoDB" id="1117657at2"/>
<dbReference type="AlphaFoldDB" id="A0A2T6C313"/>
<feature type="signal peptide" evidence="1">
    <location>
        <begin position="1"/>
        <end position="21"/>
    </location>
</feature>
<dbReference type="RefSeq" id="WP_108113674.1">
    <property type="nucleotide sequence ID" value="NZ_QBKT01000002.1"/>
</dbReference>
<comment type="caution">
    <text evidence="2">The sequence shown here is derived from an EMBL/GenBank/DDBJ whole genome shotgun (WGS) entry which is preliminary data.</text>
</comment>
<evidence type="ECO:0000256" key="1">
    <source>
        <dbReference type="SAM" id="SignalP"/>
    </source>
</evidence>
<proteinExistence type="predicted"/>
<evidence type="ECO:0000313" key="3">
    <source>
        <dbReference type="Proteomes" id="UP000244090"/>
    </source>
</evidence>
<protein>
    <recommendedName>
        <fullName evidence="4">Adhesin</fullName>
    </recommendedName>
</protein>
<feature type="chain" id="PRO_5015605213" description="Adhesin" evidence="1">
    <location>
        <begin position="22"/>
        <end position="363"/>
    </location>
</feature>
<name>A0A2T6C313_9FLAO</name>
<sequence length="363" mass="41028">MNRQLYKLTFLLLILPTAMFASNGKEKMKGKHTKEKTITKEFSVNSDALLKVTNSYGTVQLTSWDKNTVAIEVTIQTNGDSESKVTERLAQIGVDFTNTNDMVNAKTRFNDGSKAWWKWNKRNNVNVTVNYNIKFPKGNELDISNDHGKIFLDKAENKVSLSADYGGMEIGELLSHHNTLSFDYSNDVTVAYIKDGRINADYSSFSVKEAENIKLNADYTQSVFGKVRNIEYRCDYKLLQIEEANNVQGAGDYLSLRLGKISGNVDLKADYGSIKIAEMTNNAGNIDIESEYAGIKIGYQPNYFFSFEFNLEYASLKGDENFNFNIKRIEDGEGYYKGYQGNKSNSNHISINSEYGSVRFTKL</sequence>
<evidence type="ECO:0000313" key="2">
    <source>
        <dbReference type="EMBL" id="PTX62683.1"/>
    </source>
</evidence>
<keyword evidence="3" id="KW-1185">Reference proteome</keyword>
<gene>
    <name evidence="2" type="ORF">C8N46_10279</name>
</gene>
<accession>A0A2T6C313</accession>
<organism evidence="2 3">
    <name type="scientific">Kordia periserrulae</name>
    <dbReference type="NCBI Taxonomy" id="701523"/>
    <lineage>
        <taxon>Bacteria</taxon>
        <taxon>Pseudomonadati</taxon>
        <taxon>Bacteroidota</taxon>
        <taxon>Flavobacteriia</taxon>
        <taxon>Flavobacteriales</taxon>
        <taxon>Flavobacteriaceae</taxon>
        <taxon>Kordia</taxon>
    </lineage>
</organism>
<dbReference type="Proteomes" id="UP000244090">
    <property type="component" value="Unassembled WGS sequence"/>
</dbReference>